<dbReference type="PROSITE" id="PS00455">
    <property type="entry name" value="AMP_BINDING"/>
    <property type="match status" value="1"/>
</dbReference>
<organism evidence="4">
    <name type="scientific">mine drainage metagenome</name>
    <dbReference type="NCBI Taxonomy" id="410659"/>
    <lineage>
        <taxon>unclassified sequences</taxon>
        <taxon>metagenomes</taxon>
        <taxon>ecological metagenomes</taxon>
    </lineage>
</organism>
<dbReference type="InterPro" id="IPR020845">
    <property type="entry name" value="AMP-binding_CS"/>
</dbReference>
<protein>
    <submittedName>
        <fullName evidence="4">Long-chain-fatty-acid--CoA ligase FadD15</fullName>
        <ecNumber evidence="4">6.2.1.3</ecNumber>
    </submittedName>
</protein>
<dbReference type="SUPFAM" id="SSF56801">
    <property type="entry name" value="Acetyl-CoA synthetase-like"/>
    <property type="match status" value="1"/>
</dbReference>
<comment type="caution">
    <text evidence="4">The sequence shown here is derived from an EMBL/GenBank/DDBJ whole genome shotgun (WGS) entry which is preliminary data.</text>
</comment>
<dbReference type="Gene3D" id="3.40.50.12780">
    <property type="entry name" value="N-terminal domain of ligase-like"/>
    <property type="match status" value="1"/>
</dbReference>
<accession>A0A1J5RG64</accession>
<dbReference type="EC" id="6.2.1.3" evidence="4"/>
<dbReference type="AlphaFoldDB" id="A0A1J5RG64"/>
<sequence>MRNALAAFAGHAAADAARIALIDAEGALTYGALLQAVRGTAAALAGSSGAVGVLAPKNRQGVIWLLALAWAGRRAVPLPEFFSAEQWAHLAADAGLAAVLAPAEADAVAALGLRRLAPLADGPGLQEPVGGATWVIYTSGTTGRPKGVLLGEAQLDASIAALAEATAAQAGDRMLSVLPFALLLELVAGLALPLSVGASVVLCAEPRQMVRIAALHRPSATVLVPDLLAAWVAALEAGQAPRPEGLRFVAVGGAAVPRRLADRAWALGLPAYEGYGLSECCSVVAVNRPGARVAGTVGPPLPGLAVEIENGEIVVRGPTVMEGYLGGVPSGGCRRTGDAGHFDAEGNLVVEGRIDDVIVTSGGRNIHPEWIEAMLQEDPRLARCAVVAGGGHPRAVLVPARDGLLTAAEVEPLVARLTADAPDYARPRRSLLMSESDLLHRGLMTGGGRLRRRAIAAYLETL</sequence>
<dbReference type="InterPro" id="IPR045851">
    <property type="entry name" value="AMP-bd_C_sf"/>
</dbReference>
<reference evidence="4" key="1">
    <citation type="submission" date="2016-10" db="EMBL/GenBank/DDBJ databases">
        <title>Sequence of Gallionella enrichment culture.</title>
        <authorList>
            <person name="Poehlein A."/>
            <person name="Muehling M."/>
            <person name="Daniel R."/>
        </authorList>
    </citation>
    <scope>NUCLEOTIDE SEQUENCE</scope>
</reference>
<evidence type="ECO:0000313" key="4">
    <source>
        <dbReference type="EMBL" id="OIQ95094.1"/>
    </source>
</evidence>
<dbReference type="PANTHER" id="PTHR43201">
    <property type="entry name" value="ACYL-COA SYNTHETASE"/>
    <property type="match status" value="1"/>
</dbReference>
<evidence type="ECO:0000256" key="1">
    <source>
        <dbReference type="ARBA" id="ARBA00006432"/>
    </source>
</evidence>
<evidence type="ECO:0000259" key="3">
    <source>
        <dbReference type="Pfam" id="PF00501"/>
    </source>
</evidence>
<comment type="similarity">
    <text evidence="1">Belongs to the ATP-dependent AMP-binding enzyme family.</text>
</comment>
<keyword evidence="2 4" id="KW-0436">Ligase</keyword>
<dbReference type="PANTHER" id="PTHR43201:SF5">
    <property type="entry name" value="MEDIUM-CHAIN ACYL-COA LIGASE ACSF2, MITOCHONDRIAL"/>
    <property type="match status" value="1"/>
</dbReference>
<gene>
    <name evidence="4" type="ORF">GALL_228990</name>
</gene>
<dbReference type="Pfam" id="PF00501">
    <property type="entry name" value="AMP-binding"/>
    <property type="match status" value="1"/>
</dbReference>
<dbReference type="EMBL" id="MLJW01000173">
    <property type="protein sequence ID" value="OIQ95094.1"/>
    <property type="molecule type" value="Genomic_DNA"/>
</dbReference>
<proteinExistence type="inferred from homology"/>
<name>A0A1J5RG64_9ZZZZ</name>
<dbReference type="Gene3D" id="3.30.300.30">
    <property type="match status" value="1"/>
</dbReference>
<dbReference type="InterPro" id="IPR042099">
    <property type="entry name" value="ANL_N_sf"/>
</dbReference>
<dbReference type="GO" id="GO:0031956">
    <property type="term" value="F:medium-chain fatty acid-CoA ligase activity"/>
    <property type="evidence" value="ECO:0007669"/>
    <property type="project" value="TreeGrafter"/>
</dbReference>
<dbReference type="GO" id="GO:0004467">
    <property type="term" value="F:long-chain fatty acid-CoA ligase activity"/>
    <property type="evidence" value="ECO:0007669"/>
    <property type="project" value="UniProtKB-EC"/>
</dbReference>
<evidence type="ECO:0000256" key="2">
    <source>
        <dbReference type="ARBA" id="ARBA00022598"/>
    </source>
</evidence>
<feature type="domain" description="AMP-dependent synthetase/ligase" evidence="3">
    <location>
        <begin position="11"/>
        <end position="325"/>
    </location>
</feature>
<dbReference type="InterPro" id="IPR000873">
    <property type="entry name" value="AMP-dep_synth/lig_dom"/>
</dbReference>